<evidence type="ECO:0000313" key="3">
    <source>
        <dbReference type="Proteomes" id="UP000478052"/>
    </source>
</evidence>
<feature type="non-terminal residue" evidence="2">
    <location>
        <position position="98"/>
    </location>
</feature>
<reference evidence="2 3" key="1">
    <citation type="submission" date="2019-08" db="EMBL/GenBank/DDBJ databases">
        <title>Whole genome of Aphis craccivora.</title>
        <authorList>
            <person name="Voronova N.V."/>
            <person name="Shulinski R.S."/>
            <person name="Bandarenka Y.V."/>
            <person name="Zhorov D.G."/>
            <person name="Warner D."/>
        </authorList>
    </citation>
    <scope>NUCLEOTIDE SEQUENCE [LARGE SCALE GENOMIC DNA]</scope>
    <source>
        <strain evidence="2">180601</strain>
        <tissue evidence="2">Whole Body</tissue>
    </source>
</reference>
<feature type="region of interest" description="Disordered" evidence="1">
    <location>
        <begin position="45"/>
        <end position="98"/>
    </location>
</feature>
<feature type="non-terminal residue" evidence="2">
    <location>
        <position position="1"/>
    </location>
</feature>
<keyword evidence="3" id="KW-1185">Reference proteome</keyword>
<comment type="caution">
    <text evidence="2">The sequence shown here is derived from an EMBL/GenBank/DDBJ whole genome shotgun (WGS) entry which is preliminary data.</text>
</comment>
<organism evidence="2 3">
    <name type="scientific">Aphis craccivora</name>
    <name type="common">Cowpea aphid</name>
    <dbReference type="NCBI Taxonomy" id="307492"/>
    <lineage>
        <taxon>Eukaryota</taxon>
        <taxon>Metazoa</taxon>
        <taxon>Ecdysozoa</taxon>
        <taxon>Arthropoda</taxon>
        <taxon>Hexapoda</taxon>
        <taxon>Insecta</taxon>
        <taxon>Pterygota</taxon>
        <taxon>Neoptera</taxon>
        <taxon>Paraneoptera</taxon>
        <taxon>Hemiptera</taxon>
        <taxon>Sternorrhyncha</taxon>
        <taxon>Aphidomorpha</taxon>
        <taxon>Aphidoidea</taxon>
        <taxon>Aphididae</taxon>
        <taxon>Aphidini</taxon>
        <taxon>Aphis</taxon>
        <taxon>Aphis</taxon>
    </lineage>
</organism>
<accession>A0A6G0VI07</accession>
<sequence>SVLTQCYKRPLMISLQKRNDLFKLCNDGIIPYEFHEEYFRMHSTDSNLPDHLVETDEEDEQSENEEATPNQGKPNQEEATPNQGEPNQEEVFQLPTVL</sequence>
<dbReference type="Proteomes" id="UP000478052">
    <property type="component" value="Unassembled WGS sequence"/>
</dbReference>
<dbReference type="EMBL" id="VUJU01017502">
    <property type="protein sequence ID" value="KAF0682603.1"/>
    <property type="molecule type" value="Genomic_DNA"/>
</dbReference>
<gene>
    <name evidence="2" type="ORF">FWK35_00039169</name>
</gene>
<dbReference type="AlphaFoldDB" id="A0A6G0VI07"/>
<evidence type="ECO:0000313" key="2">
    <source>
        <dbReference type="EMBL" id="KAF0682603.1"/>
    </source>
</evidence>
<evidence type="ECO:0000256" key="1">
    <source>
        <dbReference type="SAM" id="MobiDB-lite"/>
    </source>
</evidence>
<proteinExistence type="predicted"/>
<protein>
    <submittedName>
        <fullName evidence="2">Uncharacterized protein</fullName>
    </submittedName>
</protein>
<name>A0A6G0VI07_APHCR</name>
<feature type="compositionally biased region" description="Acidic residues" evidence="1">
    <location>
        <begin position="55"/>
        <end position="66"/>
    </location>
</feature>
<feature type="compositionally biased region" description="Polar residues" evidence="1">
    <location>
        <begin position="67"/>
        <end position="86"/>
    </location>
</feature>